<dbReference type="AlphaFoldDB" id="A0A1R3V7I1"/>
<evidence type="ECO:0000313" key="5">
    <source>
        <dbReference type="Proteomes" id="UP000188388"/>
    </source>
</evidence>
<dbReference type="InterPro" id="IPR029025">
    <property type="entry name" value="T3SS_substrate_exporter_C"/>
</dbReference>
<evidence type="ECO:0000256" key="1">
    <source>
        <dbReference type="ARBA" id="ARBA00010690"/>
    </source>
</evidence>
<keyword evidence="5" id="KW-1185">Reference proteome</keyword>
<evidence type="ECO:0000313" key="4">
    <source>
        <dbReference type="EMBL" id="SIT54756.1"/>
    </source>
</evidence>
<feature type="compositionally biased region" description="Basic and acidic residues" evidence="2">
    <location>
        <begin position="237"/>
        <end position="247"/>
    </location>
</feature>
<dbReference type="GO" id="GO:0009306">
    <property type="term" value="P:protein secretion"/>
    <property type="evidence" value="ECO:0007669"/>
    <property type="project" value="InterPro"/>
</dbReference>
<keyword evidence="3" id="KW-0472">Membrane</keyword>
<feature type="transmembrane region" description="Helical" evidence="3">
    <location>
        <begin position="93"/>
        <end position="116"/>
    </location>
</feature>
<comment type="similarity">
    <text evidence="1">Belongs to the type III secretion exporter family.</text>
</comment>
<dbReference type="Proteomes" id="UP000188388">
    <property type="component" value="Unassembled WGS sequence"/>
</dbReference>
<feature type="region of interest" description="Disordered" evidence="2">
    <location>
        <begin position="1"/>
        <end position="24"/>
    </location>
</feature>
<dbReference type="SUPFAM" id="SSF160544">
    <property type="entry name" value="EscU C-terminal domain-like"/>
    <property type="match status" value="1"/>
</dbReference>
<keyword evidence="3" id="KW-1133">Transmembrane helix</keyword>
<feature type="transmembrane region" description="Helical" evidence="3">
    <location>
        <begin position="186"/>
        <end position="208"/>
    </location>
</feature>
<dbReference type="PRINTS" id="PR00950">
    <property type="entry name" value="TYPE3IMSPROT"/>
</dbReference>
<gene>
    <name evidence="4" type="ORF">BQ8794_180100</name>
</gene>
<sequence length="345" mass="37347">MSDSSEEKTHAATPKKLDDARKKGQLPRSSDFVRAVGTCAGLGYLWLRGSAIEDKCREALLSVDKLQNLPFDFAVRQALAVLGELTLATVGPLLGTLVAAVLLASLLANGGFVFSLEPMTPNFEKIDPFQGLKRLASARSMVELGKTLFKVFVLGATFSFCLLGMWKTMVYLPVCGMGCVGLVVTGAKLLIGIGVGALLVAGLIDLLLQRALFLREMRMTKTEVTRELKDQQGAPELKSERRRIRDESADEPPLGVHHATLIFKGTAILIGLRYVRGETGVPVLVCRAEGERASHLLSEARALRLEIVDDHVLAHQLISKTQLGSPVPMQYFEPVARALFAAGLA</sequence>
<dbReference type="PANTHER" id="PTHR30531:SF12">
    <property type="entry name" value="FLAGELLAR BIOSYNTHETIC PROTEIN FLHB"/>
    <property type="match status" value="1"/>
</dbReference>
<protein>
    <submittedName>
        <fullName evidence="4">Putative translocation protein y4yO</fullName>
    </submittedName>
</protein>
<evidence type="ECO:0000256" key="2">
    <source>
        <dbReference type="SAM" id="MobiDB-lite"/>
    </source>
</evidence>
<proteinExistence type="inferred from homology"/>
<feature type="region of interest" description="Disordered" evidence="2">
    <location>
        <begin position="225"/>
        <end position="252"/>
    </location>
</feature>
<dbReference type="InterPro" id="IPR006135">
    <property type="entry name" value="T3SS_substrate_exporter"/>
</dbReference>
<dbReference type="GO" id="GO:0005886">
    <property type="term" value="C:plasma membrane"/>
    <property type="evidence" value="ECO:0007669"/>
    <property type="project" value="TreeGrafter"/>
</dbReference>
<feature type="compositionally biased region" description="Basic and acidic residues" evidence="2">
    <location>
        <begin position="1"/>
        <end position="22"/>
    </location>
</feature>
<dbReference type="EMBL" id="FTPD01000010">
    <property type="protein sequence ID" value="SIT54756.1"/>
    <property type="molecule type" value="Genomic_DNA"/>
</dbReference>
<evidence type="ECO:0000256" key="3">
    <source>
        <dbReference type="SAM" id="Phobius"/>
    </source>
</evidence>
<dbReference type="Gene3D" id="3.40.1690.10">
    <property type="entry name" value="secretion proteins EscU"/>
    <property type="match status" value="1"/>
</dbReference>
<organism evidence="4 5">
    <name type="scientific">Mesorhizobium prunaredense</name>
    <dbReference type="NCBI Taxonomy" id="1631249"/>
    <lineage>
        <taxon>Bacteria</taxon>
        <taxon>Pseudomonadati</taxon>
        <taxon>Pseudomonadota</taxon>
        <taxon>Alphaproteobacteria</taxon>
        <taxon>Hyphomicrobiales</taxon>
        <taxon>Phyllobacteriaceae</taxon>
        <taxon>Mesorhizobium</taxon>
    </lineage>
</organism>
<dbReference type="Pfam" id="PF01312">
    <property type="entry name" value="Bac_export_2"/>
    <property type="match status" value="1"/>
</dbReference>
<feature type="transmembrane region" description="Helical" evidence="3">
    <location>
        <begin position="147"/>
        <end position="166"/>
    </location>
</feature>
<keyword evidence="3" id="KW-0812">Transmembrane</keyword>
<accession>A0A1R3V7I1</accession>
<reference evidence="5" key="1">
    <citation type="submission" date="2017-01" db="EMBL/GenBank/DDBJ databases">
        <authorList>
            <person name="Brunel B."/>
        </authorList>
    </citation>
    <scope>NUCLEOTIDE SEQUENCE [LARGE SCALE GENOMIC DNA]</scope>
</reference>
<dbReference type="RefSeq" id="WP_077376239.1">
    <property type="nucleotide sequence ID" value="NZ_FTPD01000010.1"/>
</dbReference>
<name>A0A1R3V7I1_9HYPH</name>
<dbReference type="PANTHER" id="PTHR30531">
    <property type="entry name" value="FLAGELLAR BIOSYNTHETIC PROTEIN FLHB"/>
    <property type="match status" value="1"/>
</dbReference>
<dbReference type="STRING" id="1631249.BQ8794_180100"/>